<proteinExistence type="predicted"/>
<feature type="region of interest" description="Disordered" evidence="3">
    <location>
        <begin position="1"/>
        <end position="20"/>
    </location>
</feature>
<evidence type="ECO:0000256" key="3">
    <source>
        <dbReference type="SAM" id="MobiDB-lite"/>
    </source>
</evidence>
<evidence type="ECO:0000256" key="1">
    <source>
        <dbReference type="ARBA" id="ARBA00023002"/>
    </source>
</evidence>
<protein>
    <submittedName>
        <fullName evidence="5">D-isomer specific 2-hydroxyacid dehydrogenase family protein</fullName>
    </submittedName>
</protein>
<dbReference type="InterPro" id="IPR006140">
    <property type="entry name" value="D-isomer_DH_NAD-bd"/>
</dbReference>
<accession>A0ABW6KZ88</accession>
<dbReference type="Gene3D" id="3.40.50.720">
    <property type="entry name" value="NAD(P)-binding Rossmann-like Domain"/>
    <property type="match status" value="2"/>
</dbReference>
<dbReference type="InterPro" id="IPR036291">
    <property type="entry name" value="NAD(P)-bd_dom_sf"/>
</dbReference>
<evidence type="ECO:0000313" key="6">
    <source>
        <dbReference type="Proteomes" id="UP001601197"/>
    </source>
</evidence>
<dbReference type="CDD" id="cd12159">
    <property type="entry name" value="2-Hacid_dh_2"/>
    <property type="match status" value="1"/>
</dbReference>
<dbReference type="PANTHER" id="PTHR10996:SF178">
    <property type="entry name" value="2-HYDROXYACID DEHYDROGENASE YGL185C-RELATED"/>
    <property type="match status" value="1"/>
</dbReference>
<dbReference type="Pfam" id="PF02826">
    <property type="entry name" value="2-Hacid_dh_C"/>
    <property type="match status" value="1"/>
</dbReference>
<dbReference type="Proteomes" id="UP001601197">
    <property type="component" value="Unassembled WGS sequence"/>
</dbReference>
<dbReference type="SUPFAM" id="SSF51735">
    <property type="entry name" value="NAD(P)-binding Rossmann-fold domains"/>
    <property type="match status" value="1"/>
</dbReference>
<name>A0ABW6KZ88_9ACTN</name>
<organism evidence="5 6">
    <name type="scientific">Streptomyces kebangsaanensis</name>
    <dbReference type="NCBI Taxonomy" id="864058"/>
    <lineage>
        <taxon>Bacteria</taxon>
        <taxon>Bacillati</taxon>
        <taxon>Actinomycetota</taxon>
        <taxon>Actinomycetes</taxon>
        <taxon>Kitasatosporales</taxon>
        <taxon>Streptomycetaceae</taxon>
        <taxon>Streptomyces</taxon>
    </lineage>
</organism>
<comment type="caution">
    <text evidence="5">The sequence shown here is derived from an EMBL/GenBank/DDBJ whole genome shotgun (WGS) entry which is preliminary data.</text>
</comment>
<dbReference type="SUPFAM" id="SSF52283">
    <property type="entry name" value="Formate/glycerate dehydrogenase catalytic domain-like"/>
    <property type="match status" value="1"/>
</dbReference>
<dbReference type="PANTHER" id="PTHR10996">
    <property type="entry name" value="2-HYDROXYACID DEHYDROGENASE-RELATED"/>
    <property type="match status" value="1"/>
</dbReference>
<evidence type="ECO:0000259" key="4">
    <source>
        <dbReference type="Pfam" id="PF02826"/>
    </source>
</evidence>
<keyword evidence="1" id="KW-0560">Oxidoreductase</keyword>
<keyword evidence="6" id="KW-1185">Reference proteome</keyword>
<evidence type="ECO:0000256" key="2">
    <source>
        <dbReference type="ARBA" id="ARBA00023027"/>
    </source>
</evidence>
<sequence>MITIASGPRPEGAADRANEPEAAVLRGRVADAVRAAGGRLVTAEEAHGLVWLSSHGVTALSDFLDAHPGIEWVQLPWAGVENVAAAGLLDRPVVFTCAKGAFSEQVAEHALALTLASLRNLVVQARTPRWHSQDPRTLWGARVTILGGGGIARALLRLLRPFGCRTTVLRRRPEEVDGAGATLPISRLADVLPHTDVLVLALALTPETRHVLSTPEFAALPPHAVVVNVARGAHIDTEALLQALRSDAIGAAALDVTDPEPLPETHPLWGDSRVLVTSHCADSADYSMEVLCRRIESNVRRLSEGGELVGVVEPALGY</sequence>
<keyword evidence="2" id="KW-0520">NAD</keyword>
<gene>
    <name evidence="5" type="ORF">ACFYNZ_27600</name>
</gene>
<dbReference type="InterPro" id="IPR050223">
    <property type="entry name" value="D-isomer_2-hydroxyacid_DH"/>
</dbReference>
<feature type="domain" description="D-isomer specific 2-hydroxyacid dehydrogenase NAD-binding" evidence="4">
    <location>
        <begin position="121"/>
        <end position="281"/>
    </location>
</feature>
<evidence type="ECO:0000313" key="5">
    <source>
        <dbReference type="EMBL" id="MFE9173184.1"/>
    </source>
</evidence>
<reference evidence="5 6" key="1">
    <citation type="submission" date="2024-10" db="EMBL/GenBank/DDBJ databases">
        <title>The Natural Products Discovery Center: Release of the First 8490 Sequenced Strains for Exploring Actinobacteria Biosynthetic Diversity.</title>
        <authorList>
            <person name="Kalkreuter E."/>
            <person name="Kautsar S.A."/>
            <person name="Yang D."/>
            <person name="Bader C.D."/>
            <person name="Teijaro C.N."/>
            <person name="Fluegel L."/>
            <person name="Davis C.M."/>
            <person name="Simpson J.R."/>
            <person name="Lauterbach L."/>
            <person name="Steele A.D."/>
            <person name="Gui C."/>
            <person name="Meng S."/>
            <person name="Li G."/>
            <person name="Viehrig K."/>
            <person name="Ye F."/>
            <person name="Su P."/>
            <person name="Kiefer A.F."/>
            <person name="Nichols A."/>
            <person name="Cepeda A.J."/>
            <person name="Yan W."/>
            <person name="Fan B."/>
            <person name="Jiang Y."/>
            <person name="Adhikari A."/>
            <person name="Zheng C.-J."/>
            <person name="Schuster L."/>
            <person name="Cowan T.M."/>
            <person name="Smanski M.J."/>
            <person name="Chevrette M.G."/>
            <person name="De Carvalho L.P.S."/>
            <person name="Shen B."/>
        </authorList>
    </citation>
    <scope>NUCLEOTIDE SEQUENCE [LARGE SCALE GENOMIC DNA]</scope>
    <source>
        <strain evidence="5 6">NPDC007147</strain>
    </source>
</reference>
<dbReference type="RefSeq" id="WP_388351555.1">
    <property type="nucleotide sequence ID" value="NZ_JBIAFJ010000031.1"/>
</dbReference>
<dbReference type="EMBL" id="JBIAFJ010000031">
    <property type="protein sequence ID" value="MFE9173184.1"/>
    <property type="molecule type" value="Genomic_DNA"/>
</dbReference>